<dbReference type="Proteomes" id="UP001407347">
    <property type="component" value="Unassembled WGS sequence"/>
</dbReference>
<evidence type="ECO:0008006" key="3">
    <source>
        <dbReference type="Google" id="ProtNLM"/>
    </source>
</evidence>
<keyword evidence="2" id="KW-1185">Reference proteome</keyword>
<gene>
    <name evidence="1" type="ORF">PUR29_34875</name>
</gene>
<dbReference type="EMBL" id="JAQYXP010000006">
    <property type="protein sequence ID" value="MEN3238627.1"/>
    <property type="molecule type" value="Genomic_DNA"/>
</dbReference>
<name>A0ABV0A463_9HYPH</name>
<reference evidence="1 2" key="1">
    <citation type="journal article" date="2023" name="PLoS ONE">
        <title>Complete genome assembly of Hawai'i environmental nontuberculous mycobacteria reveals unexpected co-isolation with methylobacteria.</title>
        <authorList>
            <person name="Hendrix J."/>
            <person name="Epperson L.E."/>
            <person name="Tong E.I."/>
            <person name="Chan Y.L."/>
            <person name="Hasan N.A."/>
            <person name="Dawrs S.N."/>
            <person name="Norton G.J."/>
            <person name="Virdi R."/>
            <person name="Crooks J.L."/>
            <person name="Chan E.D."/>
            <person name="Honda J.R."/>
            <person name="Strong M."/>
        </authorList>
    </citation>
    <scope>NUCLEOTIDE SEQUENCE [LARGE SCALE GENOMIC DNA]</scope>
    <source>
        <strain evidence="1 2">NJH_HI04-1</strain>
    </source>
</reference>
<accession>A0ABV0A463</accession>
<evidence type="ECO:0000313" key="2">
    <source>
        <dbReference type="Proteomes" id="UP001407347"/>
    </source>
</evidence>
<dbReference type="RefSeq" id="WP_346013754.1">
    <property type="nucleotide sequence ID" value="NZ_JAQYXP010000006.1"/>
</dbReference>
<comment type="caution">
    <text evidence="1">The sequence shown here is derived from an EMBL/GenBank/DDBJ whole genome shotgun (WGS) entry which is preliminary data.</text>
</comment>
<evidence type="ECO:0000313" key="1">
    <source>
        <dbReference type="EMBL" id="MEN3238627.1"/>
    </source>
</evidence>
<sequence>MAIDTSKTVYLAGTATVARLLATDLRGDFPILASIDEDGHDVVVRFDADGESEDGGYELTNKKPAVQVVRDGEVLLPAGARPVVQTRSRRRGGGVVEKVRNHDTRSYLVRPTNGGAPFWAINRKLVFTGAVA</sequence>
<proteinExistence type="predicted"/>
<protein>
    <recommendedName>
        <fullName evidence="3">Phage protein</fullName>
    </recommendedName>
</protein>
<organism evidence="1 2">
    <name type="scientific">Methylobacterium ajmalii</name>
    <dbReference type="NCBI Taxonomy" id="2738439"/>
    <lineage>
        <taxon>Bacteria</taxon>
        <taxon>Pseudomonadati</taxon>
        <taxon>Pseudomonadota</taxon>
        <taxon>Alphaproteobacteria</taxon>
        <taxon>Hyphomicrobiales</taxon>
        <taxon>Methylobacteriaceae</taxon>
        <taxon>Methylobacterium</taxon>
    </lineage>
</organism>